<name>A0A7S9GZ85_9BRAD</name>
<accession>A0A7S9GZ85</accession>
<comment type="similarity">
    <text evidence="2">Belongs to the band 7/mec-2 family. HflK subfamily.</text>
</comment>
<dbReference type="CDD" id="cd03404">
    <property type="entry name" value="SPFH_HflK"/>
    <property type="match status" value="1"/>
</dbReference>
<feature type="transmembrane region" description="Helical" evidence="3">
    <location>
        <begin position="22"/>
        <end position="41"/>
    </location>
</feature>
<dbReference type="SMART" id="SM00244">
    <property type="entry name" value="PHB"/>
    <property type="match status" value="1"/>
</dbReference>
<dbReference type="PANTHER" id="PTHR42911">
    <property type="entry name" value="MODULATOR OF FTSH PROTEASE HFLC"/>
    <property type="match status" value="1"/>
</dbReference>
<dbReference type="Proteomes" id="UP000594621">
    <property type="component" value="Chromosome"/>
</dbReference>
<dbReference type="InterPro" id="IPR010201">
    <property type="entry name" value="HflK"/>
</dbReference>
<evidence type="ECO:0000256" key="1">
    <source>
        <dbReference type="ARBA" id="ARBA00004167"/>
    </source>
</evidence>
<keyword evidence="5" id="KW-0645">Protease</keyword>
<organism evidence="5 6">
    <name type="scientific">Bradyrhizobium commune</name>
    <dbReference type="NCBI Taxonomy" id="83627"/>
    <lineage>
        <taxon>Bacteria</taxon>
        <taxon>Pseudomonadati</taxon>
        <taxon>Pseudomonadota</taxon>
        <taxon>Alphaproteobacteria</taxon>
        <taxon>Hyphomicrobiales</taxon>
        <taxon>Nitrobacteraceae</taxon>
        <taxon>Bradyrhizobium</taxon>
    </lineage>
</organism>
<dbReference type="PANTHER" id="PTHR42911:SF1">
    <property type="entry name" value="MODULATOR OF FTSH PROTEASE HFLC"/>
    <property type="match status" value="1"/>
</dbReference>
<dbReference type="KEGG" id="bcou:IC761_29705"/>
<dbReference type="Gene3D" id="3.30.479.30">
    <property type="entry name" value="Band 7 domain"/>
    <property type="match status" value="1"/>
</dbReference>
<feature type="domain" description="Band 7" evidence="4">
    <location>
        <begin position="41"/>
        <end position="241"/>
    </location>
</feature>
<dbReference type="AlphaFoldDB" id="A0A7S9GZ85"/>
<keyword evidence="3" id="KW-0812">Transmembrane</keyword>
<dbReference type="RefSeq" id="WP_195800214.1">
    <property type="nucleotide sequence ID" value="NZ_CP061379.1"/>
</dbReference>
<gene>
    <name evidence="5" type="ORF">IC761_29705</name>
</gene>
<dbReference type="GO" id="GO:0016020">
    <property type="term" value="C:membrane"/>
    <property type="evidence" value="ECO:0007669"/>
    <property type="project" value="UniProtKB-SubCell"/>
</dbReference>
<evidence type="ECO:0000313" key="5">
    <source>
        <dbReference type="EMBL" id="QPF90631.1"/>
    </source>
</evidence>
<dbReference type="EMBL" id="CP061379">
    <property type="protein sequence ID" value="QPF90631.1"/>
    <property type="molecule type" value="Genomic_DNA"/>
</dbReference>
<proteinExistence type="inferred from homology"/>
<keyword evidence="6" id="KW-1185">Reference proteome</keyword>
<sequence>MTASDIRDGAEPEGAWAQSAKIAFRFLFLAVCFAAIVWSLSGIRQVPPESRAIVYQFGKVERQQRAGLLFAWPRPIEQVVILPSADRQLEFRIDGFEPGSNPKHVFYYNARMNGAFLLTGDASVVHLEATLFYQIVDPAAYILQGEHLGPALQRLFVASAVSVCAARDLDTILVARPELATGSNATARAGRERLRADLMNAINRRLGDLNGVGAGLGITVSRVDLAASIPDGAKDAFDRVLVASQEAERDIAEARTDAAATALSANQEHDRILTDADAKAAEKTTQAKVRTAAINALARGSPGFSGMTLAKRIYIDRIGAILAKAARVDTVDHGGGLHLILPGTTPQ</sequence>
<evidence type="ECO:0000313" key="6">
    <source>
        <dbReference type="Proteomes" id="UP000594621"/>
    </source>
</evidence>
<comment type="subcellular location">
    <subcellularLocation>
        <location evidence="1">Membrane</location>
        <topology evidence="1">Single-pass membrane protein</topology>
    </subcellularLocation>
</comment>
<evidence type="ECO:0000256" key="3">
    <source>
        <dbReference type="SAM" id="Phobius"/>
    </source>
</evidence>
<protein>
    <submittedName>
        <fullName evidence="5">Protease modulator HflK</fullName>
    </submittedName>
</protein>
<evidence type="ECO:0000259" key="4">
    <source>
        <dbReference type="SMART" id="SM00244"/>
    </source>
</evidence>
<dbReference type="InterPro" id="IPR036013">
    <property type="entry name" value="Band_7/SPFH_dom_sf"/>
</dbReference>
<keyword evidence="3" id="KW-1133">Transmembrane helix</keyword>
<keyword evidence="5" id="KW-0378">Hydrolase</keyword>
<reference evidence="5 6" key="1">
    <citation type="submission" date="2020-09" db="EMBL/GenBank/DDBJ databases">
        <title>Complete genomes of bradyrhizobia occurring on native shrubby legumes in Australia.</title>
        <authorList>
            <person name="Lafay B."/>
        </authorList>
    </citation>
    <scope>NUCLEOTIDE SEQUENCE [LARGE SCALE GENOMIC DNA]</scope>
    <source>
        <strain evidence="5 6">BDV5040</strain>
    </source>
</reference>
<dbReference type="GO" id="GO:0008233">
    <property type="term" value="F:peptidase activity"/>
    <property type="evidence" value="ECO:0007669"/>
    <property type="project" value="UniProtKB-KW"/>
</dbReference>
<dbReference type="InterPro" id="IPR001107">
    <property type="entry name" value="Band_7"/>
</dbReference>
<dbReference type="Pfam" id="PF01145">
    <property type="entry name" value="Band_7"/>
    <property type="match status" value="1"/>
</dbReference>
<evidence type="ECO:0000256" key="2">
    <source>
        <dbReference type="ARBA" id="ARBA00006971"/>
    </source>
</evidence>
<keyword evidence="3" id="KW-0472">Membrane</keyword>
<dbReference type="GO" id="GO:0006508">
    <property type="term" value="P:proteolysis"/>
    <property type="evidence" value="ECO:0007669"/>
    <property type="project" value="UniProtKB-KW"/>
</dbReference>
<dbReference type="SUPFAM" id="SSF117892">
    <property type="entry name" value="Band 7/SPFH domain"/>
    <property type="match status" value="1"/>
</dbReference>